<dbReference type="AlphaFoldDB" id="A0A2A7N806"/>
<evidence type="ECO:0000256" key="2">
    <source>
        <dbReference type="ARBA" id="ARBA00022801"/>
    </source>
</evidence>
<keyword evidence="2" id="KW-0378">Hydrolase</keyword>
<comment type="caution">
    <text evidence="5">The sequence shown here is derived from an EMBL/GenBank/DDBJ whole genome shotgun (WGS) entry which is preliminary data.</text>
</comment>
<dbReference type="SUPFAM" id="SSF53474">
    <property type="entry name" value="alpha/beta-Hydrolases"/>
    <property type="match status" value="1"/>
</dbReference>
<dbReference type="Gene3D" id="3.40.50.1820">
    <property type="entry name" value="alpha/beta hydrolase"/>
    <property type="match status" value="1"/>
</dbReference>
<dbReference type="PANTHER" id="PTHR22946:SF9">
    <property type="entry name" value="POLYKETIDE TRANSFERASE AF380"/>
    <property type="match status" value="1"/>
</dbReference>
<evidence type="ECO:0000313" key="6">
    <source>
        <dbReference type="Proteomes" id="UP000220914"/>
    </source>
</evidence>
<dbReference type="InterPro" id="IPR050261">
    <property type="entry name" value="FrsA_esterase"/>
</dbReference>
<dbReference type="Proteomes" id="UP000465302">
    <property type="component" value="Unassembled WGS sequence"/>
</dbReference>
<feature type="domain" description="Serine aminopeptidase S33" evidence="3">
    <location>
        <begin position="44"/>
        <end position="269"/>
    </location>
</feature>
<dbReference type="EMBL" id="PDCP01000012">
    <property type="protein sequence ID" value="PEG39990.1"/>
    <property type="molecule type" value="Genomic_DNA"/>
</dbReference>
<protein>
    <submittedName>
        <fullName evidence="5">Peptidase S15</fullName>
    </submittedName>
</protein>
<dbReference type="InterPro" id="IPR029058">
    <property type="entry name" value="AB_hydrolase_fold"/>
</dbReference>
<dbReference type="GO" id="GO:0052689">
    <property type="term" value="F:carboxylic ester hydrolase activity"/>
    <property type="evidence" value="ECO:0007669"/>
    <property type="project" value="UniProtKB-ARBA"/>
</dbReference>
<organism evidence="5 6">
    <name type="scientific">Mycolicibacterium agri</name>
    <name type="common">Mycobacterium agri</name>
    <dbReference type="NCBI Taxonomy" id="36811"/>
    <lineage>
        <taxon>Bacteria</taxon>
        <taxon>Bacillati</taxon>
        <taxon>Actinomycetota</taxon>
        <taxon>Actinomycetes</taxon>
        <taxon>Mycobacteriales</taxon>
        <taxon>Mycobacteriaceae</taxon>
        <taxon>Mycolicibacterium</taxon>
    </lineage>
</organism>
<dbReference type="EMBL" id="BLKS01000001">
    <property type="protein sequence ID" value="GFG51500.1"/>
    <property type="molecule type" value="Genomic_DNA"/>
</dbReference>
<reference evidence="4" key="3">
    <citation type="submission" date="2020-02" db="EMBL/GenBank/DDBJ databases">
        <authorList>
            <person name="Matsumoto Y."/>
            <person name="Motooka D."/>
            <person name="Nakamura S."/>
        </authorList>
    </citation>
    <scope>NUCLEOTIDE SEQUENCE</scope>
    <source>
        <strain evidence="4">JCM 6377</strain>
    </source>
</reference>
<comment type="similarity">
    <text evidence="1">Belongs to the AB hydrolase superfamily.</text>
</comment>
<dbReference type="Pfam" id="PF12146">
    <property type="entry name" value="Hydrolase_4"/>
    <property type="match status" value="1"/>
</dbReference>
<sequence>MRTTPVTFYSEGQRIDALWRTSDQGGGPFRAIVQGPGWLGLKDSKLYVRYHEALTEAGFGVLIFDYRGFGDSEGDRGMISPAWQLQDLINAVTYLTTRDDVVADAIGVFGSGGTGGGNAVLLAAADPRIKAAVSQVPVADGRDWLHRMRSESEWLAFLSELEADRKRRVIEGAGRRVHPREEIMVPSAERRTTKVKADVDGRIPTDVPLACADEILNYQPLAAAANLTTPLLVIGVEGDATTPTDHAEALYAAASGPKELIIQRHTTHYAAYDQYWEQTTPRIVEWFDIHVQPVDLVVRSTISHNGQTNLTTGARA</sequence>
<reference evidence="5 6" key="1">
    <citation type="submission" date="2017-10" db="EMBL/GenBank/DDBJ databases">
        <title>The new phylogeny of genus Mycobacterium.</title>
        <authorList>
            <person name="Tortoli E."/>
            <person name="Trovato A."/>
            <person name="Cirillo D.M."/>
        </authorList>
    </citation>
    <scope>NUCLEOTIDE SEQUENCE [LARGE SCALE GENOMIC DNA]</scope>
    <source>
        <strain evidence="5 6">CCUG37673</strain>
    </source>
</reference>
<evidence type="ECO:0000313" key="5">
    <source>
        <dbReference type="EMBL" id="PEG39990.1"/>
    </source>
</evidence>
<proteinExistence type="inferred from homology"/>
<reference evidence="4 7" key="2">
    <citation type="journal article" date="2019" name="Emerg. Microbes Infect.">
        <title>Comprehensive subspecies identification of 175 nontuberculous mycobacteria species based on 7547 genomic profiles.</title>
        <authorList>
            <person name="Matsumoto Y."/>
            <person name="Kinjo T."/>
            <person name="Motooka D."/>
            <person name="Nabeya D."/>
            <person name="Jung N."/>
            <person name="Uechi K."/>
            <person name="Horii T."/>
            <person name="Iida T."/>
            <person name="Fujita J."/>
            <person name="Nakamura S."/>
        </authorList>
    </citation>
    <scope>NUCLEOTIDE SEQUENCE [LARGE SCALE GENOMIC DNA]</scope>
    <source>
        <strain evidence="4 7">JCM 6377</strain>
    </source>
</reference>
<accession>A0A2A7N806</accession>
<dbReference type="PANTHER" id="PTHR22946">
    <property type="entry name" value="DIENELACTONE HYDROLASE DOMAIN-CONTAINING PROTEIN-RELATED"/>
    <property type="match status" value="1"/>
</dbReference>
<evidence type="ECO:0000313" key="7">
    <source>
        <dbReference type="Proteomes" id="UP000465302"/>
    </source>
</evidence>
<keyword evidence="6" id="KW-1185">Reference proteome</keyword>
<name>A0A2A7N806_MYCAG</name>
<evidence type="ECO:0000313" key="4">
    <source>
        <dbReference type="EMBL" id="GFG51500.1"/>
    </source>
</evidence>
<dbReference type="RefSeq" id="WP_097939708.1">
    <property type="nucleotide sequence ID" value="NZ_BLKS01000001.1"/>
</dbReference>
<evidence type="ECO:0000259" key="3">
    <source>
        <dbReference type="Pfam" id="PF12146"/>
    </source>
</evidence>
<dbReference type="OrthoDB" id="5902829at2"/>
<evidence type="ECO:0000256" key="1">
    <source>
        <dbReference type="ARBA" id="ARBA00008645"/>
    </source>
</evidence>
<gene>
    <name evidence="5" type="ORF">CQY20_08875</name>
    <name evidence="4" type="ORF">MAGR_29410</name>
</gene>
<dbReference type="InterPro" id="IPR022742">
    <property type="entry name" value="Hydrolase_4"/>
</dbReference>
<dbReference type="Proteomes" id="UP000220914">
    <property type="component" value="Unassembled WGS sequence"/>
</dbReference>